<dbReference type="STRING" id="52770.BSZ40_09080"/>
<dbReference type="OrthoDB" id="4554725at2"/>
<feature type="domain" description="DUF4132" evidence="1">
    <location>
        <begin position="588"/>
        <end position="771"/>
    </location>
</feature>
<gene>
    <name evidence="2" type="ORF">BSZ40_09080</name>
</gene>
<keyword evidence="3" id="KW-1185">Reference proteome</keyword>
<name>A0A1Q5PU90_9ACTO</name>
<protein>
    <recommendedName>
        <fullName evidence="1">DUF4132 domain-containing protein</fullName>
    </recommendedName>
</protein>
<dbReference type="AlphaFoldDB" id="A0A1Q5PU90"/>
<evidence type="ECO:0000259" key="1">
    <source>
        <dbReference type="Pfam" id="PF13569"/>
    </source>
</evidence>
<reference evidence="3" key="1">
    <citation type="submission" date="2016-12" db="EMBL/GenBank/DDBJ databases">
        <authorList>
            <person name="Meng X."/>
        </authorList>
    </citation>
    <scope>NUCLEOTIDE SEQUENCE [LARGE SCALE GENOMIC DNA]</scope>
    <source>
        <strain evidence="3">DSM 20732</strain>
    </source>
</reference>
<organism evidence="2 3">
    <name type="scientific">Buchananella hordeovulneris</name>
    <dbReference type="NCBI Taxonomy" id="52770"/>
    <lineage>
        <taxon>Bacteria</taxon>
        <taxon>Bacillati</taxon>
        <taxon>Actinomycetota</taxon>
        <taxon>Actinomycetes</taxon>
        <taxon>Actinomycetales</taxon>
        <taxon>Actinomycetaceae</taxon>
        <taxon>Buchananella</taxon>
    </lineage>
</organism>
<sequence>MGTSASGAAAADLGLQLTPFEALYAGKAPPLFFDDTPVRQAAETERAGRIVRRIEFTDIAPDLRFSFREPLFTKIPSPRRLAWWKKHLVSLRGPRRQPASWRDKFCDLPAWLAALLAADWRLPLPELLASPAGQRCEALLLRGLVAGATPAELAAAKAQLPAVLPCPISGFGQMVDYSLFQAVALGAREPTEVASVLAQVPRKWWASEALRRGPMLALLLPTPAERVAFAAEVGLQLREWWDVVPWLAGTGSLGLPQLRRWLDGVSAQTAHLLLSVAAESATGPGMGHFFLSALESKSPAPAAQWLRAHLPDLGQLTFTPTEAATLVPFVQGASDQVLRQLQTSSSHLGQVAAASLRARQAPVLLRPHWGGHAHTPRQTVDVGVPTAELPPLWVGESRLGDELVAELVETLSRDAHTELVERVRSEIAPTVRDDFALALLYAWLRSDDPNRHCGLLTGCGRIGGDGFVHALAPLLRSWPLENQHQRAAAGLLALARVGSDAALSELAQLANHRRFAALRKKAEAALTQLAAGRGLTRDELADRVLADGGLDERGHRLFTYGSRQFRAFLTPEGKLVARLLDADGNPVGKTLASLPTLSKNDDTAAARQAKAEFAALRKTITTLTRVQLQRFETSMLGSRAWSAADFTTYIAPHPLLRSLLAGLVWAVWDDQELVATGRLADATLLDLADEPVQLRPEHTVTVAHPLDLTSQVRASWSQVLADYELPAPFPQLARPTLSLPAAARTALLLPDLPDGSVPAAPAARLLETRGWRRGQVLEHGTYYLHYWPLPGTQLTAVLTWSPGIEVAHPAASEDQRITGMYLVRGEASAQELGRGTRQELAACQLAKWGELSPPLASEILTTLHDLEH</sequence>
<dbReference type="EMBL" id="MQVS01000010">
    <property type="protein sequence ID" value="OKL51049.1"/>
    <property type="molecule type" value="Genomic_DNA"/>
</dbReference>
<proteinExistence type="predicted"/>
<evidence type="ECO:0000313" key="3">
    <source>
        <dbReference type="Proteomes" id="UP000185612"/>
    </source>
</evidence>
<dbReference type="InterPro" id="IPR025406">
    <property type="entry name" value="DUF4132"/>
</dbReference>
<dbReference type="Proteomes" id="UP000185612">
    <property type="component" value="Unassembled WGS sequence"/>
</dbReference>
<evidence type="ECO:0000313" key="2">
    <source>
        <dbReference type="EMBL" id="OKL51049.1"/>
    </source>
</evidence>
<accession>A0A1Q5PU90</accession>
<dbReference type="InParanoid" id="A0A1Q5PU90"/>
<dbReference type="RefSeq" id="WP_073825513.1">
    <property type="nucleotide sequence ID" value="NZ_MQVS01000010.1"/>
</dbReference>
<comment type="caution">
    <text evidence="2">The sequence shown here is derived from an EMBL/GenBank/DDBJ whole genome shotgun (WGS) entry which is preliminary data.</text>
</comment>
<dbReference type="Pfam" id="PF13569">
    <property type="entry name" value="DUF4132"/>
    <property type="match status" value="1"/>
</dbReference>